<proteinExistence type="predicted"/>
<keyword evidence="3" id="KW-1185">Reference proteome</keyword>
<accession>A0A1S1N024</accession>
<dbReference type="STRING" id="1859457.BET10_04390"/>
<dbReference type="AlphaFoldDB" id="A0A1S1N024"/>
<reference evidence="2 3" key="1">
    <citation type="submission" date="2016-09" db="EMBL/GenBank/DDBJ databases">
        <title>Pseudoalteromonas amylolytica sp. nov., isolated from the surface seawater.</title>
        <authorList>
            <person name="Wu Y.-H."/>
            <person name="Cheng H."/>
            <person name="Jin X.-B."/>
            <person name="Wang C.-S."/>
            <person name="Xu X.-W."/>
        </authorList>
    </citation>
    <scope>NUCLEOTIDE SEQUENCE [LARGE SCALE GENOMIC DNA]</scope>
    <source>
        <strain evidence="2 3">JW1</strain>
    </source>
</reference>
<evidence type="ECO:0000313" key="3">
    <source>
        <dbReference type="Proteomes" id="UP000179786"/>
    </source>
</evidence>
<dbReference type="Proteomes" id="UP000179786">
    <property type="component" value="Unassembled WGS sequence"/>
</dbReference>
<evidence type="ECO:0000259" key="1">
    <source>
        <dbReference type="Pfam" id="PF13480"/>
    </source>
</evidence>
<sequence length="326" mass="37188">MSKIRIVEYSPEAATEWSSFVQSSRNGMFLFERDFMDYHSDRFADFSLMIYEGTRLLAVLPLNRVGSEVYSHGGLTFGGMVFENKMSSSKMIEVFLEVSSFLLSKGLDKLTYKAIPHIYHSMPSQEDLYCLTLMGANLVRRELSSVIDYRDVASMSTNRKRILKKSHKYPIEVVKSQSFERYWLLLESVVSKYGVRPTHTHDEIKLLAARFPNSIHLYEAELDGELQAGVVVFDNKHVVHTQYLATSESGKENGALDLILSKLISEYQGERRYFSFGISTENAGQYLNMGLVRQKEGFGARTIVHDTYEVSLDTAKLKLEAFSEQV</sequence>
<feature type="domain" description="BioF2-like acetyltransferase" evidence="1">
    <location>
        <begin position="194"/>
        <end position="281"/>
    </location>
</feature>
<dbReference type="Gene3D" id="3.40.630.30">
    <property type="match status" value="1"/>
</dbReference>
<gene>
    <name evidence="2" type="ORF">BET10_04390</name>
</gene>
<dbReference type="InterPro" id="IPR016181">
    <property type="entry name" value="Acyl_CoA_acyltransferase"/>
</dbReference>
<dbReference type="InterPro" id="IPR038740">
    <property type="entry name" value="BioF2-like_GNAT_dom"/>
</dbReference>
<evidence type="ECO:0000313" key="2">
    <source>
        <dbReference type="EMBL" id="OHU92699.1"/>
    </source>
</evidence>
<organism evidence="2 3">
    <name type="scientific">Pseudoalteromonas amylolytica</name>
    <dbReference type="NCBI Taxonomy" id="1859457"/>
    <lineage>
        <taxon>Bacteria</taxon>
        <taxon>Pseudomonadati</taxon>
        <taxon>Pseudomonadota</taxon>
        <taxon>Gammaproteobacteria</taxon>
        <taxon>Alteromonadales</taxon>
        <taxon>Pseudoalteromonadaceae</taxon>
        <taxon>Pseudoalteromonas</taxon>
    </lineage>
</organism>
<comment type="caution">
    <text evidence="2">The sequence shown here is derived from an EMBL/GenBank/DDBJ whole genome shotgun (WGS) entry which is preliminary data.</text>
</comment>
<dbReference type="SUPFAM" id="SSF55729">
    <property type="entry name" value="Acyl-CoA N-acyltransferases (Nat)"/>
    <property type="match status" value="1"/>
</dbReference>
<dbReference type="Pfam" id="PF13480">
    <property type="entry name" value="Acetyltransf_6"/>
    <property type="match status" value="1"/>
</dbReference>
<protein>
    <recommendedName>
        <fullName evidence="1">BioF2-like acetyltransferase domain-containing protein</fullName>
    </recommendedName>
</protein>
<dbReference type="EMBL" id="MKJU01000006">
    <property type="protein sequence ID" value="OHU92699.1"/>
    <property type="molecule type" value="Genomic_DNA"/>
</dbReference>
<name>A0A1S1N024_9GAMM</name>